<evidence type="ECO:0000256" key="2">
    <source>
        <dbReference type="ARBA" id="ARBA00022475"/>
    </source>
</evidence>
<evidence type="ECO:0000256" key="7">
    <source>
        <dbReference type="ARBA" id="ARBA00023008"/>
    </source>
</evidence>
<keyword evidence="6 9" id="KW-1133">Transmembrane helix</keyword>
<feature type="transmembrane region" description="Helical" evidence="9">
    <location>
        <begin position="222"/>
        <end position="241"/>
    </location>
</feature>
<dbReference type="InterPro" id="IPR014755">
    <property type="entry name" value="Cu-Rt/internalin_Ig-like"/>
</dbReference>
<feature type="transmembrane region" description="Helical" evidence="9">
    <location>
        <begin position="404"/>
        <end position="425"/>
    </location>
</feature>
<dbReference type="Pfam" id="PF04234">
    <property type="entry name" value="CopC"/>
    <property type="match status" value="1"/>
</dbReference>
<evidence type="ECO:0000256" key="6">
    <source>
        <dbReference type="ARBA" id="ARBA00022989"/>
    </source>
</evidence>
<evidence type="ECO:0000256" key="1">
    <source>
        <dbReference type="ARBA" id="ARBA00004651"/>
    </source>
</evidence>
<keyword evidence="3 9" id="KW-0812">Transmembrane</keyword>
<gene>
    <name evidence="13" type="ORF">OG350_18415</name>
</gene>
<proteinExistence type="predicted"/>
<dbReference type="InterPro" id="IPR008457">
    <property type="entry name" value="Cu-R_CopD_dom"/>
</dbReference>
<feature type="transmembrane region" description="Helical" evidence="9">
    <location>
        <begin position="176"/>
        <end position="193"/>
    </location>
</feature>
<evidence type="ECO:0000256" key="10">
    <source>
        <dbReference type="SAM" id="SignalP"/>
    </source>
</evidence>
<evidence type="ECO:0000256" key="4">
    <source>
        <dbReference type="ARBA" id="ARBA00022723"/>
    </source>
</evidence>
<dbReference type="InterPro" id="IPR007348">
    <property type="entry name" value="CopC_dom"/>
</dbReference>
<sequence length="558" mass="57350">MYPVLLLGLLLAAAAPASAHAVLRAADPADGTVLRTAPRYVTLRFSESVGLPAGSFRVYDPGNHRVRTTPADHAPGHSDTVRVALPARLAPGTYTVAWRVVSADSHPVSGALTFSVGERTAAPHAPPPAPAEDPATTALHTLARHLAYLSLALLLGTAAFVAYCRPPTAARLRAPALAAAGTLLAATAADYLLRAPYEQGTSPASALTASALAHTATTRPGLLLLARTGLLLLVAAGTALLRRRRVRLPRRTTLAAGAVLAVALSLTWPASGHAAAGIQVPVALVSATLHLLAMAAWLGGLAALLWTLRHVPAPDGLPASVPARFSRLATASVTVLVLTGTYQSWRGLGSWQALTGTTYGRTLLAKLAAVAALLLAAACSRSWTTRLTKESTATPHPRALRRSVLAEAAVATVVLALTTLLTGTVPGRAATEPPQAAASPATGIPTASVTTLPFDTGAPGGHGRVQITLDPGRVGANSVQAVVYGPDGGLSAVPELRVTLTLPARRVGPLDTRVTDRGGYWATDAFTLPLPGTWTLKATVRVSELDQVTVSAPVRVGR</sequence>
<dbReference type="InterPro" id="IPR014756">
    <property type="entry name" value="Ig_E-set"/>
</dbReference>
<feature type="transmembrane region" description="Helical" evidence="9">
    <location>
        <begin position="363"/>
        <end position="383"/>
    </location>
</feature>
<feature type="domain" description="Copper resistance protein D" evidence="12">
    <location>
        <begin position="323"/>
        <end position="421"/>
    </location>
</feature>
<evidence type="ECO:0000256" key="9">
    <source>
        <dbReference type="SAM" id="Phobius"/>
    </source>
</evidence>
<feature type="transmembrane region" description="Helical" evidence="9">
    <location>
        <begin position="146"/>
        <end position="164"/>
    </location>
</feature>
<accession>A0ABZ1L084</accession>
<evidence type="ECO:0000259" key="12">
    <source>
        <dbReference type="Pfam" id="PF05425"/>
    </source>
</evidence>
<evidence type="ECO:0000259" key="11">
    <source>
        <dbReference type="Pfam" id="PF04234"/>
    </source>
</evidence>
<comment type="subcellular location">
    <subcellularLocation>
        <location evidence="1">Cell membrane</location>
        <topology evidence="1">Multi-pass membrane protein</topology>
    </subcellularLocation>
</comment>
<keyword evidence="8 9" id="KW-0472">Membrane</keyword>
<reference evidence="13 14" key="1">
    <citation type="submission" date="2022-10" db="EMBL/GenBank/DDBJ databases">
        <title>The complete genomes of actinobacterial strains from the NBC collection.</title>
        <authorList>
            <person name="Joergensen T.S."/>
            <person name="Alvarez Arevalo M."/>
            <person name="Sterndorff E.B."/>
            <person name="Faurdal D."/>
            <person name="Vuksanovic O."/>
            <person name="Mourched A.-S."/>
            <person name="Charusanti P."/>
            <person name="Shaw S."/>
            <person name="Blin K."/>
            <person name="Weber T."/>
        </authorList>
    </citation>
    <scope>NUCLEOTIDE SEQUENCE [LARGE SCALE GENOMIC DNA]</scope>
    <source>
        <strain evidence="13 14">NBC_00156</strain>
    </source>
</reference>
<evidence type="ECO:0000313" key="13">
    <source>
        <dbReference type="EMBL" id="WTQ85865.1"/>
    </source>
</evidence>
<evidence type="ECO:0000313" key="14">
    <source>
        <dbReference type="Proteomes" id="UP001622557"/>
    </source>
</evidence>
<evidence type="ECO:0000256" key="8">
    <source>
        <dbReference type="ARBA" id="ARBA00023136"/>
    </source>
</evidence>
<feature type="chain" id="PRO_5046881928" evidence="10">
    <location>
        <begin position="22"/>
        <end position="558"/>
    </location>
</feature>
<dbReference type="PANTHER" id="PTHR34820">
    <property type="entry name" value="INNER MEMBRANE PROTEIN YEBZ"/>
    <property type="match status" value="1"/>
</dbReference>
<feature type="domain" description="CopC" evidence="11">
    <location>
        <begin position="20"/>
        <end position="116"/>
    </location>
</feature>
<feature type="transmembrane region" description="Helical" evidence="9">
    <location>
        <begin position="253"/>
        <end position="270"/>
    </location>
</feature>
<dbReference type="PANTHER" id="PTHR34820:SF4">
    <property type="entry name" value="INNER MEMBRANE PROTEIN YEBZ"/>
    <property type="match status" value="1"/>
</dbReference>
<dbReference type="InterPro" id="IPR032694">
    <property type="entry name" value="CopC/D"/>
</dbReference>
<name>A0ABZ1L084_STRAH</name>
<dbReference type="SUPFAM" id="SSF81296">
    <property type="entry name" value="E set domains"/>
    <property type="match status" value="1"/>
</dbReference>
<evidence type="ECO:0000256" key="5">
    <source>
        <dbReference type="ARBA" id="ARBA00022729"/>
    </source>
</evidence>
<dbReference type="Gene3D" id="2.60.40.1220">
    <property type="match status" value="1"/>
</dbReference>
<feature type="transmembrane region" description="Helical" evidence="9">
    <location>
        <begin position="325"/>
        <end position="343"/>
    </location>
</feature>
<keyword evidence="4" id="KW-0479">Metal-binding</keyword>
<keyword evidence="7" id="KW-0186">Copper</keyword>
<feature type="signal peptide" evidence="10">
    <location>
        <begin position="1"/>
        <end position="21"/>
    </location>
</feature>
<feature type="transmembrane region" description="Helical" evidence="9">
    <location>
        <begin position="282"/>
        <end position="305"/>
    </location>
</feature>
<protein>
    <submittedName>
        <fullName evidence="13">Copper resistance protein CopC</fullName>
    </submittedName>
</protein>
<keyword evidence="14" id="KW-1185">Reference proteome</keyword>
<dbReference type="Proteomes" id="UP001622557">
    <property type="component" value="Chromosome"/>
</dbReference>
<keyword evidence="2" id="KW-1003">Cell membrane</keyword>
<evidence type="ECO:0000256" key="3">
    <source>
        <dbReference type="ARBA" id="ARBA00022692"/>
    </source>
</evidence>
<dbReference type="Pfam" id="PF05425">
    <property type="entry name" value="CopD"/>
    <property type="match status" value="1"/>
</dbReference>
<dbReference type="EMBL" id="CP108164">
    <property type="protein sequence ID" value="WTQ85865.1"/>
    <property type="molecule type" value="Genomic_DNA"/>
</dbReference>
<organism evidence="13 14">
    <name type="scientific">Streptomyces achromogenes</name>
    <dbReference type="NCBI Taxonomy" id="67255"/>
    <lineage>
        <taxon>Bacteria</taxon>
        <taxon>Bacillati</taxon>
        <taxon>Actinomycetota</taxon>
        <taxon>Actinomycetes</taxon>
        <taxon>Kitasatosporales</taxon>
        <taxon>Streptomycetaceae</taxon>
        <taxon>Streptomyces</taxon>
    </lineage>
</organism>
<keyword evidence="5 10" id="KW-0732">Signal</keyword>